<evidence type="ECO:0000256" key="1">
    <source>
        <dbReference type="SAM" id="Phobius"/>
    </source>
</evidence>
<keyword evidence="1" id="KW-0472">Membrane</keyword>
<dbReference type="EMBL" id="KN834812">
    <property type="protein sequence ID" value="KIK54860.1"/>
    <property type="molecule type" value="Genomic_DNA"/>
</dbReference>
<proteinExistence type="predicted"/>
<evidence type="ECO:0000313" key="3">
    <source>
        <dbReference type="Proteomes" id="UP000053593"/>
    </source>
</evidence>
<keyword evidence="1" id="KW-1133">Transmembrane helix</keyword>
<organism evidence="2 3">
    <name type="scientific">Collybiopsis luxurians FD-317 M1</name>
    <dbReference type="NCBI Taxonomy" id="944289"/>
    <lineage>
        <taxon>Eukaryota</taxon>
        <taxon>Fungi</taxon>
        <taxon>Dikarya</taxon>
        <taxon>Basidiomycota</taxon>
        <taxon>Agaricomycotina</taxon>
        <taxon>Agaricomycetes</taxon>
        <taxon>Agaricomycetidae</taxon>
        <taxon>Agaricales</taxon>
        <taxon>Marasmiineae</taxon>
        <taxon>Omphalotaceae</taxon>
        <taxon>Collybiopsis</taxon>
        <taxon>Collybiopsis luxurians</taxon>
    </lineage>
</organism>
<reference evidence="2 3" key="1">
    <citation type="submission" date="2014-04" db="EMBL/GenBank/DDBJ databases">
        <title>Evolutionary Origins and Diversification of the Mycorrhizal Mutualists.</title>
        <authorList>
            <consortium name="DOE Joint Genome Institute"/>
            <consortium name="Mycorrhizal Genomics Consortium"/>
            <person name="Kohler A."/>
            <person name="Kuo A."/>
            <person name="Nagy L.G."/>
            <person name="Floudas D."/>
            <person name="Copeland A."/>
            <person name="Barry K.W."/>
            <person name="Cichocki N."/>
            <person name="Veneault-Fourrey C."/>
            <person name="LaButti K."/>
            <person name="Lindquist E.A."/>
            <person name="Lipzen A."/>
            <person name="Lundell T."/>
            <person name="Morin E."/>
            <person name="Murat C."/>
            <person name="Riley R."/>
            <person name="Ohm R."/>
            <person name="Sun H."/>
            <person name="Tunlid A."/>
            <person name="Henrissat B."/>
            <person name="Grigoriev I.V."/>
            <person name="Hibbett D.S."/>
            <person name="Martin F."/>
        </authorList>
    </citation>
    <scope>NUCLEOTIDE SEQUENCE [LARGE SCALE GENOMIC DNA]</scope>
    <source>
        <strain evidence="2 3">FD-317 M1</strain>
    </source>
</reference>
<protein>
    <submittedName>
        <fullName evidence="2">Uncharacterized protein</fullName>
    </submittedName>
</protein>
<dbReference type="Proteomes" id="UP000053593">
    <property type="component" value="Unassembled WGS sequence"/>
</dbReference>
<accession>A0A0D0AWB0</accession>
<sequence length="55" mass="6411">MDSFDITRFGNTAGRLVSFSVRNRRVSFSCYIAFIVLAASSRFLCQWNYLLIIFH</sequence>
<name>A0A0D0AWB0_9AGAR</name>
<keyword evidence="3" id="KW-1185">Reference proteome</keyword>
<feature type="transmembrane region" description="Helical" evidence="1">
    <location>
        <begin position="26"/>
        <end position="45"/>
    </location>
</feature>
<dbReference type="AlphaFoldDB" id="A0A0D0AWB0"/>
<keyword evidence="1" id="KW-0812">Transmembrane</keyword>
<dbReference type="HOGENOM" id="CLU_3032558_0_0_1"/>
<evidence type="ECO:0000313" key="2">
    <source>
        <dbReference type="EMBL" id="KIK54860.1"/>
    </source>
</evidence>
<gene>
    <name evidence="2" type="ORF">GYMLUDRAFT_892292</name>
</gene>